<dbReference type="AlphaFoldDB" id="A0A5B9P8J4"/>
<keyword evidence="2" id="KW-1185">Reference proteome</keyword>
<gene>
    <name evidence="1" type="ORF">MFFC18_25570</name>
</gene>
<evidence type="ECO:0000313" key="2">
    <source>
        <dbReference type="Proteomes" id="UP000322214"/>
    </source>
</evidence>
<dbReference type="Proteomes" id="UP000322214">
    <property type="component" value="Chromosome"/>
</dbReference>
<sequence>MRTPEIRARYNRNMPGRIIGMCLIVILALAHLYDPATVLAQSAIIQSGGHQSRSASIGNAIPNSLTSDQLRTEAMLSRSISAFGLGQARSIPASEVFKRLGVTVYIDLNLEGIFDEEDELNLRSGVSMAVSLHMALRLHDATAMVEPDGSILVLSIDDENEPDYLRTVTYDITRIANNLQQARTQLNVLQNTIDSDSWEQNGGGNGSIAIQQVNGRMLASVSQSYRVHRRVRAHFDSIAFLGGTSSLVSPVQRQQFGQSGNSSASSVVQVHSSLTATSNRFQIRSTPYAKSGREGFSGGVF</sequence>
<proteinExistence type="predicted"/>
<protein>
    <submittedName>
        <fullName evidence="1">Uncharacterized protein</fullName>
    </submittedName>
</protein>
<dbReference type="KEGG" id="mff:MFFC18_25570"/>
<dbReference type="RefSeq" id="WP_075085035.1">
    <property type="nucleotide sequence ID" value="NZ_CP042912.1"/>
</dbReference>
<reference evidence="1 2" key="1">
    <citation type="submission" date="2019-08" db="EMBL/GenBank/DDBJ databases">
        <title>Deep-cultivation of Planctomycetes and their phenomic and genomic characterization uncovers novel biology.</title>
        <authorList>
            <person name="Wiegand S."/>
            <person name="Jogler M."/>
            <person name="Boedeker C."/>
            <person name="Pinto D."/>
            <person name="Vollmers J."/>
            <person name="Rivas-Marin E."/>
            <person name="Kohn T."/>
            <person name="Peeters S.H."/>
            <person name="Heuer A."/>
            <person name="Rast P."/>
            <person name="Oberbeckmann S."/>
            <person name="Bunk B."/>
            <person name="Jeske O."/>
            <person name="Meyerdierks A."/>
            <person name="Storesund J.E."/>
            <person name="Kallscheuer N."/>
            <person name="Luecker S."/>
            <person name="Lage O.M."/>
            <person name="Pohl T."/>
            <person name="Merkel B.J."/>
            <person name="Hornburger P."/>
            <person name="Mueller R.-W."/>
            <person name="Bruemmer F."/>
            <person name="Labrenz M."/>
            <person name="Spormann A.M."/>
            <person name="Op den Camp H."/>
            <person name="Overmann J."/>
            <person name="Amann R."/>
            <person name="Jetten M.S.M."/>
            <person name="Mascher T."/>
            <person name="Medema M.H."/>
            <person name="Devos D.P."/>
            <person name="Kaster A.-K."/>
            <person name="Ovreas L."/>
            <person name="Rohde M."/>
            <person name="Galperin M.Y."/>
            <person name="Jogler C."/>
        </authorList>
    </citation>
    <scope>NUCLEOTIDE SEQUENCE [LARGE SCALE GENOMIC DNA]</scope>
    <source>
        <strain evidence="1 2">FC18</strain>
    </source>
</reference>
<name>A0A5B9P8J4_9BACT</name>
<dbReference type="EMBL" id="CP042912">
    <property type="protein sequence ID" value="QEG22674.1"/>
    <property type="molecule type" value="Genomic_DNA"/>
</dbReference>
<evidence type="ECO:0000313" key="1">
    <source>
        <dbReference type="EMBL" id="QEG22674.1"/>
    </source>
</evidence>
<dbReference type="STRING" id="980251.GCA_001642875_02607"/>
<organism evidence="1 2">
    <name type="scientific">Mariniblastus fucicola</name>
    <dbReference type="NCBI Taxonomy" id="980251"/>
    <lineage>
        <taxon>Bacteria</taxon>
        <taxon>Pseudomonadati</taxon>
        <taxon>Planctomycetota</taxon>
        <taxon>Planctomycetia</taxon>
        <taxon>Pirellulales</taxon>
        <taxon>Pirellulaceae</taxon>
        <taxon>Mariniblastus</taxon>
    </lineage>
</organism>
<accession>A0A5B9P8J4</accession>